<reference evidence="2" key="2">
    <citation type="journal article" date="2023" name="Science">
        <title>Genomic signatures of disease resistance in endangered staghorn corals.</title>
        <authorList>
            <person name="Vollmer S.V."/>
            <person name="Selwyn J.D."/>
            <person name="Despard B.A."/>
            <person name="Roesel C.L."/>
        </authorList>
    </citation>
    <scope>NUCLEOTIDE SEQUENCE</scope>
    <source>
        <strain evidence="2">K2</strain>
    </source>
</reference>
<dbReference type="PANTHER" id="PTHR37984">
    <property type="entry name" value="PROTEIN CBG26694"/>
    <property type="match status" value="1"/>
</dbReference>
<feature type="compositionally biased region" description="Polar residues" evidence="1">
    <location>
        <begin position="318"/>
        <end position="329"/>
    </location>
</feature>
<name>A0AAD9PTE0_ACRCE</name>
<evidence type="ECO:0000313" key="3">
    <source>
        <dbReference type="Proteomes" id="UP001249851"/>
    </source>
</evidence>
<reference evidence="2" key="1">
    <citation type="journal article" date="2023" name="G3 (Bethesda)">
        <title>Whole genome assembly and annotation of the endangered Caribbean coral Acropora cervicornis.</title>
        <authorList>
            <person name="Selwyn J.D."/>
            <person name="Vollmer S.V."/>
        </authorList>
    </citation>
    <scope>NUCLEOTIDE SEQUENCE</scope>
    <source>
        <strain evidence="2">K2</strain>
    </source>
</reference>
<keyword evidence="3" id="KW-1185">Reference proteome</keyword>
<protein>
    <submittedName>
        <fullName evidence="2">Uncharacterized protein</fullName>
    </submittedName>
</protein>
<evidence type="ECO:0000256" key="1">
    <source>
        <dbReference type="SAM" id="MobiDB-lite"/>
    </source>
</evidence>
<sequence>MHTTQRIKALDEELDRGEDSDEIYVVNNIAAVTLDDTQLVTLRLTSRYFLRFQADTAAQCNVILPHLYNKAANDPDLRQVAGLAWVRTISSTQIMMPCTSSRRGLLRSTSWRPVGGGMSKDNHLKHFPSVFADEVGQLDGEYHIKVDATVEPVQHPPRRLPVALRDRLKAELDRMVSQDLTCLQELKRIDHNSALPVTETRWHQIKQASPDDPVFREMRKPRYDTEEETRALAGMKQRQKFYYIKVAKPLEAILPGETVRMKLPGRDTWSPGTCTSTELADRSYLFKVGDTEYRRNRRHIQKSNELLAPKLLDDVTEPQTTAEDTVENSFTHEFETPTPESNDKAPRRSSRCRWTPS</sequence>
<dbReference type="InterPro" id="IPR050951">
    <property type="entry name" value="Retrovirus_Pol_polyprotein"/>
</dbReference>
<evidence type="ECO:0000313" key="2">
    <source>
        <dbReference type="EMBL" id="KAK2548541.1"/>
    </source>
</evidence>
<dbReference type="AlphaFoldDB" id="A0AAD9PTE0"/>
<comment type="caution">
    <text evidence="2">The sequence shown here is derived from an EMBL/GenBank/DDBJ whole genome shotgun (WGS) entry which is preliminary data.</text>
</comment>
<dbReference type="PANTHER" id="PTHR37984:SF5">
    <property type="entry name" value="PROTEIN NYNRIN-LIKE"/>
    <property type="match status" value="1"/>
</dbReference>
<organism evidence="2 3">
    <name type="scientific">Acropora cervicornis</name>
    <name type="common">Staghorn coral</name>
    <dbReference type="NCBI Taxonomy" id="6130"/>
    <lineage>
        <taxon>Eukaryota</taxon>
        <taxon>Metazoa</taxon>
        <taxon>Cnidaria</taxon>
        <taxon>Anthozoa</taxon>
        <taxon>Hexacorallia</taxon>
        <taxon>Scleractinia</taxon>
        <taxon>Astrocoeniina</taxon>
        <taxon>Acroporidae</taxon>
        <taxon>Acropora</taxon>
    </lineage>
</organism>
<proteinExistence type="predicted"/>
<gene>
    <name evidence="2" type="ORF">P5673_031210</name>
</gene>
<feature type="compositionally biased region" description="Basic and acidic residues" evidence="1">
    <location>
        <begin position="330"/>
        <end position="346"/>
    </location>
</feature>
<dbReference type="EMBL" id="JARQWQ010000144">
    <property type="protein sequence ID" value="KAK2548541.1"/>
    <property type="molecule type" value="Genomic_DNA"/>
</dbReference>
<feature type="region of interest" description="Disordered" evidence="1">
    <location>
        <begin position="318"/>
        <end position="357"/>
    </location>
</feature>
<accession>A0AAD9PTE0</accession>
<dbReference type="Proteomes" id="UP001249851">
    <property type="component" value="Unassembled WGS sequence"/>
</dbReference>